<evidence type="ECO:0000256" key="4">
    <source>
        <dbReference type="ARBA" id="ARBA00022475"/>
    </source>
</evidence>
<keyword evidence="5 9" id="KW-0997">Cell inner membrane</keyword>
<evidence type="ECO:0000256" key="7">
    <source>
        <dbReference type="ARBA" id="ARBA00022989"/>
    </source>
</evidence>
<accession>A0A1S7RGT4</accession>
<dbReference type="Pfam" id="PF25994">
    <property type="entry name" value="HH_AprE"/>
    <property type="match status" value="1"/>
</dbReference>
<gene>
    <name evidence="13" type="ORF">AGR7C_Lc160058</name>
</gene>
<dbReference type="SUPFAM" id="SSF111369">
    <property type="entry name" value="HlyD-like secretion proteins"/>
    <property type="match status" value="1"/>
</dbReference>
<keyword evidence="13" id="KW-0645">Protease</keyword>
<dbReference type="InterPro" id="IPR058781">
    <property type="entry name" value="HH_AprE-like"/>
</dbReference>
<dbReference type="Proteomes" id="UP000191987">
    <property type="component" value="Unassembled WGS sequence"/>
</dbReference>
<dbReference type="PANTHER" id="PTHR30386">
    <property type="entry name" value="MEMBRANE FUSION SUBUNIT OF EMRAB-TOLC MULTIDRUG EFFLUX PUMP"/>
    <property type="match status" value="1"/>
</dbReference>
<keyword evidence="10" id="KW-0175">Coiled coil</keyword>
<dbReference type="Pfam" id="PF26002">
    <property type="entry name" value="Beta-barrel_AprE"/>
    <property type="match status" value="1"/>
</dbReference>
<evidence type="ECO:0000256" key="8">
    <source>
        <dbReference type="ARBA" id="ARBA00023136"/>
    </source>
</evidence>
<sequence length="436" mass="48519">MKMDEWQALRRSIRSHLLVGGLGFLTLTGIFGGWAIGTEIVGAVIAQGSLVVETSLKKVQHPVGGVVSELMVRDGDRVKAGDVVMRIDATMTRANLAIIVKSLDQFNARKARLESERDRAGKVVFPQVLLGRAADAEIAAMMNAEQRLYENRKAVRESKKRQLEQRVQQLRDEIAGMDAERAANFREQGMVGEELNRFRSLHERGLMEKSRLSTLERQATDIDGDIGRLMAGIAGVEAKISETRLQILQIDEQWSEEVGADLREMDARIGEYVERRVAAEDQLKRVDILAPQDGVVHQLSVHTVGGVVAPGEQIMMIVPEVDKLVVEAKVAPQDIDQIFYGQATNLRFSAFNQKTTPEITGTVERISADVTVDQRTGTSYYLVRVATSQEQIKRLGEFSLMPGMPVEAFITTGERSVLSYFLKPLLDQANRTFREA</sequence>
<feature type="coiled-coil region" evidence="10">
    <location>
        <begin position="153"/>
        <end position="180"/>
    </location>
</feature>
<dbReference type="PANTHER" id="PTHR30386:SF17">
    <property type="entry name" value="ALKALINE PROTEASE SECRETION PROTEIN APRE"/>
    <property type="match status" value="1"/>
</dbReference>
<feature type="domain" description="AprE-like long alpha-helical hairpin" evidence="11">
    <location>
        <begin position="93"/>
        <end position="282"/>
    </location>
</feature>
<feature type="domain" description="AprE-like beta-barrel" evidence="12">
    <location>
        <begin position="324"/>
        <end position="413"/>
    </location>
</feature>
<dbReference type="InterPro" id="IPR006144">
    <property type="entry name" value="Secretion_HlyD_CS"/>
</dbReference>
<evidence type="ECO:0000259" key="11">
    <source>
        <dbReference type="Pfam" id="PF25994"/>
    </source>
</evidence>
<dbReference type="PROSITE" id="PS00543">
    <property type="entry name" value="HLYD_FAMILY"/>
    <property type="match status" value="1"/>
</dbReference>
<keyword evidence="4 9" id="KW-1003">Cell membrane</keyword>
<evidence type="ECO:0000256" key="9">
    <source>
        <dbReference type="RuleBase" id="RU365093"/>
    </source>
</evidence>
<dbReference type="Gene3D" id="1.10.287.470">
    <property type="entry name" value="Helix hairpin bin"/>
    <property type="match status" value="1"/>
</dbReference>
<evidence type="ECO:0000256" key="3">
    <source>
        <dbReference type="ARBA" id="ARBA00022448"/>
    </source>
</evidence>
<keyword evidence="7" id="KW-1133">Transmembrane helix</keyword>
<dbReference type="GO" id="GO:0006508">
    <property type="term" value="P:proteolysis"/>
    <property type="evidence" value="ECO:0007669"/>
    <property type="project" value="UniProtKB-KW"/>
</dbReference>
<dbReference type="NCBIfam" id="TIGR01843">
    <property type="entry name" value="type_I_hlyD"/>
    <property type="match status" value="1"/>
</dbReference>
<keyword evidence="6" id="KW-0812">Transmembrane</keyword>
<keyword evidence="13" id="KW-0378">Hydrolase</keyword>
<dbReference type="Gene3D" id="2.40.30.170">
    <property type="match status" value="1"/>
</dbReference>
<name>A0A1S7RGT4_9HYPH</name>
<dbReference type="GO" id="GO:0005886">
    <property type="term" value="C:plasma membrane"/>
    <property type="evidence" value="ECO:0007669"/>
    <property type="project" value="UniProtKB-SubCell"/>
</dbReference>
<keyword evidence="8" id="KW-0472">Membrane</keyword>
<evidence type="ECO:0000259" key="12">
    <source>
        <dbReference type="Pfam" id="PF26002"/>
    </source>
</evidence>
<evidence type="ECO:0000256" key="6">
    <source>
        <dbReference type="ARBA" id="ARBA00022692"/>
    </source>
</evidence>
<keyword evidence="3 9" id="KW-0813">Transport</keyword>
<dbReference type="Gene3D" id="2.40.50.100">
    <property type="match status" value="1"/>
</dbReference>
<dbReference type="InterPro" id="IPR010129">
    <property type="entry name" value="T1SS_HlyD"/>
</dbReference>
<evidence type="ECO:0000256" key="5">
    <source>
        <dbReference type="ARBA" id="ARBA00022519"/>
    </source>
</evidence>
<proteinExistence type="inferred from homology"/>
<dbReference type="PRINTS" id="PR01490">
    <property type="entry name" value="RTXTOXIND"/>
</dbReference>
<dbReference type="GO" id="GO:0009306">
    <property type="term" value="P:protein secretion"/>
    <property type="evidence" value="ECO:0007669"/>
    <property type="project" value="InterPro"/>
</dbReference>
<evidence type="ECO:0000313" key="14">
    <source>
        <dbReference type="Proteomes" id="UP000191987"/>
    </source>
</evidence>
<comment type="subcellular location">
    <subcellularLocation>
        <location evidence="1 9">Cell inner membrane</location>
        <topology evidence="1 9">Single-pass membrane protein</topology>
    </subcellularLocation>
</comment>
<comment type="similarity">
    <text evidence="2 9">Belongs to the membrane fusion protein (MFP) (TC 8.A.1) family.</text>
</comment>
<dbReference type="AlphaFoldDB" id="A0A1S7RGT4"/>
<dbReference type="InterPro" id="IPR058982">
    <property type="entry name" value="Beta-barrel_AprE"/>
</dbReference>
<protein>
    <recommendedName>
        <fullName evidence="9">Membrane fusion protein (MFP) family protein</fullName>
    </recommendedName>
</protein>
<evidence type="ECO:0000313" key="13">
    <source>
        <dbReference type="EMBL" id="CUX52317.1"/>
    </source>
</evidence>
<dbReference type="EMBL" id="FBWG01000034">
    <property type="protein sequence ID" value="CUX52317.1"/>
    <property type="molecule type" value="Genomic_DNA"/>
</dbReference>
<reference evidence="13 14" key="1">
    <citation type="submission" date="2016-01" db="EMBL/GenBank/DDBJ databases">
        <authorList>
            <person name="Oliw E.H."/>
        </authorList>
    </citation>
    <scope>NUCLEOTIDE SEQUENCE [LARGE SCALE GENOMIC DNA]</scope>
    <source>
        <strain evidence="13 14">Zutra 3-1</strain>
    </source>
</reference>
<evidence type="ECO:0000256" key="2">
    <source>
        <dbReference type="ARBA" id="ARBA00009477"/>
    </source>
</evidence>
<evidence type="ECO:0000256" key="1">
    <source>
        <dbReference type="ARBA" id="ARBA00004377"/>
    </source>
</evidence>
<organism evidence="13 14">
    <name type="scientific">Agrobacterium deltaense Zutra 3/1</name>
    <dbReference type="NCBI Taxonomy" id="1183427"/>
    <lineage>
        <taxon>Bacteria</taxon>
        <taxon>Pseudomonadati</taxon>
        <taxon>Pseudomonadota</taxon>
        <taxon>Alphaproteobacteria</taxon>
        <taxon>Hyphomicrobiales</taxon>
        <taxon>Rhizobiaceae</taxon>
        <taxon>Rhizobium/Agrobacterium group</taxon>
        <taxon>Agrobacterium</taxon>
    </lineage>
</organism>
<evidence type="ECO:0000256" key="10">
    <source>
        <dbReference type="SAM" id="Coils"/>
    </source>
</evidence>
<dbReference type="InterPro" id="IPR050739">
    <property type="entry name" value="MFP"/>
</dbReference>
<dbReference type="GO" id="GO:0008233">
    <property type="term" value="F:peptidase activity"/>
    <property type="evidence" value="ECO:0007669"/>
    <property type="project" value="UniProtKB-KW"/>
</dbReference>